<evidence type="ECO:0000256" key="10">
    <source>
        <dbReference type="ARBA" id="ARBA00023306"/>
    </source>
</evidence>
<dbReference type="PROSITE" id="PS51898">
    <property type="entry name" value="TYR_RECOMBINASE"/>
    <property type="match status" value="1"/>
</dbReference>
<dbReference type="GO" id="GO:0003677">
    <property type="term" value="F:DNA binding"/>
    <property type="evidence" value="ECO:0007669"/>
    <property type="project" value="UniProtKB-UniRule"/>
</dbReference>
<dbReference type="PANTHER" id="PTHR30349:SF77">
    <property type="entry name" value="TYROSINE RECOMBINASE XERC"/>
    <property type="match status" value="1"/>
</dbReference>
<organism evidence="14 15">
    <name type="scientific">Maledivibacter halophilus</name>
    <dbReference type="NCBI Taxonomy" id="36842"/>
    <lineage>
        <taxon>Bacteria</taxon>
        <taxon>Bacillati</taxon>
        <taxon>Bacillota</taxon>
        <taxon>Clostridia</taxon>
        <taxon>Peptostreptococcales</taxon>
        <taxon>Caminicellaceae</taxon>
        <taxon>Maledivibacter</taxon>
    </lineage>
</organism>
<evidence type="ECO:0000259" key="13">
    <source>
        <dbReference type="PROSITE" id="PS51900"/>
    </source>
</evidence>
<name>A0A1T5MRC9_9FIRM</name>
<dbReference type="InterPro" id="IPR004107">
    <property type="entry name" value="Integrase_SAM-like_N"/>
</dbReference>
<evidence type="ECO:0000256" key="11">
    <source>
        <dbReference type="PROSITE-ProRule" id="PRU01248"/>
    </source>
</evidence>
<comment type="function">
    <text evidence="1">Site-specific tyrosine recombinase, which acts by catalyzing the cutting and rejoining of the recombining DNA molecules.</text>
</comment>
<dbReference type="GO" id="GO:0005737">
    <property type="term" value="C:cytoplasm"/>
    <property type="evidence" value="ECO:0007669"/>
    <property type="project" value="UniProtKB-SubCell"/>
</dbReference>
<evidence type="ECO:0000256" key="8">
    <source>
        <dbReference type="ARBA" id="ARBA00023125"/>
    </source>
</evidence>
<dbReference type="EMBL" id="FUZT01000022">
    <property type="protein sequence ID" value="SKC90479.1"/>
    <property type="molecule type" value="Genomic_DNA"/>
</dbReference>
<dbReference type="InterPro" id="IPR010998">
    <property type="entry name" value="Integrase_recombinase_N"/>
</dbReference>
<evidence type="ECO:0000256" key="7">
    <source>
        <dbReference type="ARBA" id="ARBA00022908"/>
    </source>
</evidence>
<dbReference type="GO" id="GO:0007059">
    <property type="term" value="P:chromosome segregation"/>
    <property type="evidence" value="ECO:0007669"/>
    <property type="project" value="UniProtKB-KW"/>
</dbReference>
<dbReference type="InterPro" id="IPR002104">
    <property type="entry name" value="Integrase_catalytic"/>
</dbReference>
<dbReference type="PANTHER" id="PTHR30349">
    <property type="entry name" value="PHAGE INTEGRASE-RELATED"/>
    <property type="match status" value="1"/>
</dbReference>
<dbReference type="RefSeq" id="WP_079495765.1">
    <property type="nucleotide sequence ID" value="NZ_FUZT01000022.1"/>
</dbReference>
<dbReference type="InterPro" id="IPR050090">
    <property type="entry name" value="Tyrosine_recombinase_XerCD"/>
</dbReference>
<dbReference type="SUPFAM" id="SSF56349">
    <property type="entry name" value="DNA breaking-rejoining enzymes"/>
    <property type="match status" value="1"/>
</dbReference>
<evidence type="ECO:0000256" key="2">
    <source>
        <dbReference type="ARBA" id="ARBA00004496"/>
    </source>
</evidence>
<dbReference type="Pfam" id="PF13495">
    <property type="entry name" value="Phage_int_SAM_4"/>
    <property type="match status" value="1"/>
</dbReference>
<evidence type="ECO:0000256" key="4">
    <source>
        <dbReference type="ARBA" id="ARBA00022490"/>
    </source>
</evidence>
<keyword evidence="9" id="KW-0233">DNA recombination</keyword>
<dbReference type="InterPro" id="IPR011010">
    <property type="entry name" value="DNA_brk_join_enz"/>
</dbReference>
<evidence type="ECO:0000256" key="5">
    <source>
        <dbReference type="ARBA" id="ARBA00022618"/>
    </source>
</evidence>
<evidence type="ECO:0000256" key="1">
    <source>
        <dbReference type="ARBA" id="ARBA00003283"/>
    </source>
</evidence>
<dbReference type="PROSITE" id="PS51900">
    <property type="entry name" value="CB"/>
    <property type="match status" value="1"/>
</dbReference>
<dbReference type="GO" id="GO:0015074">
    <property type="term" value="P:DNA integration"/>
    <property type="evidence" value="ECO:0007669"/>
    <property type="project" value="UniProtKB-KW"/>
</dbReference>
<accession>A0A1T5MRC9</accession>
<feature type="domain" description="Tyr recombinase" evidence="12">
    <location>
        <begin position="109"/>
        <end position="292"/>
    </location>
</feature>
<keyword evidence="6" id="KW-0159">Chromosome partition</keyword>
<dbReference type="Gene3D" id="1.10.150.130">
    <property type="match status" value="1"/>
</dbReference>
<dbReference type="AlphaFoldDB" id="A0A1T5MRC9"/>
<keyword evidence="15" id="KW-1185">Reference proteome</keyword>
<comment type="subcellular location">
    <subcellularLocation>
        <location evidence="2">Cytoplasm</location>
    </subcellularLocation>
</comment>
<dbReference type="STRING" id="36842.SAMN02194393_05172"/>
<gene>
    <name evidence="14" type="ORF">SAMN02194393_05172</name>
</gene>
<keyword evidence="8 11" id="KW-0238">DNA-binding</keyword>
<dbReference type="GO" id="GO:0006310">
    <property type="term" value="P:DNA recombination"/>
    <property type="evidence" value="ECO:0007669"/>
    <property type="project" value="UniProtKB-KW"/>
</dbReference>
<dbReference type="GO" id="GO:0051301">
    <property type="term" value="P:cell division"/>
    <property type="evidence" value="ECO:0007669"/>
    <property type="project" value="UniProtKB-KW"/>
</dbReference>
<sequence>METINQYIDWLKNEEKSEATIKSYRSALGKLVDWYVETENEDFVPDKVTTMHLYEFQAYMDKIKKYEPAYSNKIIASLKTFFKFTTEMHLTTFNPALKVKMKRTMKQYAAPKWLGKREVAKFFHAISNEKNDTVRKRDMAICRLMAGAGLRVQEVSDLTISDVCLKKKMEDVTIRGGKGDKYRIVPLNGDAIQALQEWLEIRNPESRDDPYFLSERGTPLSDRSIRYMVYKYANKAGLENVSPHILRHTFCKSLVDNGVPLQRVAYLAGHESLETTRRYIQPSRADLRKDVQSISEKR</sequence>
<proteinExistence type="inferred from homology"/>
<keyword evidence="5" id="KW-0132">Cell division</keyword>
<evidence type="ECO:0000313" key="14">
    <source>
        <dbReference type="EMBL" id="SKC90479.1"/>
    </source>
</evidence>
<dbReference type="Pfam" id="PF00589">
    <property type="entry name" value="Phage_integrase"/>
    <property type="match status" value="1"/>
</dbReference>
<evidence type="ECO:0000256" key="3">
    <source>
        <dbReference type="ARBA" id="ARBA00008857"/>
    </source>
</evidence>
<dbReference type="Proteomes" id="UP000190285">
    <property type="component" value="Unassembled WGS sequence"/>
</dbReference>
<dbReference type="OrthoDB" id="184666at2"/>
<protein>
    <submittedName>
        <fullName evidence="14">Integrase/recombinase XerC</fullName>
    </submittedName>
</protein>
<dbReference type="InterPro" id="IPR044068">
    <property type="entry name" value="CB"/>
</dbReference>
<keyword evidence="7" id="KW-0229">DNA integration</keyword>
<evidence type="ECO:0000313" key="15">
    <source>
        <dbReference type="Proteomes" id="UP000190285"/>
    </source>
</evidence>
<evidence type="ECO:0000256" key="9">
    <source>
        <dbReference type="ARBA" id="ARBA00023172"/>
    </source>
</evidence>
<evidence type="ECO:0000256" key="6">
    <source>
        <dbReference type="ARBA" id="ARBA00022829"/>
    </source>
</evidence>
<dbReference type="InterPro" id="IPR013762">
    <property type="entry name" value="Integrase-like_cat_sf"/>
</dbReference>
<evidence type="ECO:0000259" key="12">
    <source>
        <dbReference type="PROSITE" id="PS51898"/>
    </source>
</evidence>
<feature type="domain" description="Core-binding (CB)" evidence="13">
    <location>
        <begin position="1"/>
        <end position="86"/>
    </location>
</feature>
<keyword evidence="10" id="KW-0131">Cell cycle</keyword>
<dbReference type="Gene3D" id="1.10.443.10">
    <property type="entry name" value="Intergrase catalytic core"/>
    <property type="match status" value="1"/>
</dbReference>
<reference evidence="14 15" key="1">
    <citation type="submission" date="2017-02" db="EMBL/GenBank/DDBJ databases">
        <authorList>
            <person name="Peterson S.W."/>
        </authorList>
    </citation>
    <scope>NUCLEOTIDE SEQUENCE [LARGE SCALE GENOMIC DNA]</scope>
    <source>
        <strain evidence="14 15">M1</strain>
    </source>
</reference>
<comment type="similarity">
    <text evidence="3">Belongs to the 'phage' integrase family.</text>
</comment>
<keyword evidence="4" id="KW-0963">Cytoplasm</keyword>